<evidence type="ECO:0000256" key="2">
    <source>
        <dbReference type="ARBA" id="ARBA00004651"/>
    </source>
</evidence>
<comment type="similarity">
    <text evidence="3 9">Belongs to the cytochrome c oxidase bacterial subunit 4 family.</text>
</comment>
<evidence type="ECO:0000313" key="11">
    <source>
        <dbReference type="Proteomes" id="UP000245380"/>
    </source>
</evidence>
<comment type="caution">
    <text evidence="10">The sequence shown here is derived from an EMBL/GenBank/DDBJ whole genome shotgun (WGS) entry which is preliminary data.</text>
</comment>
<dbReference type="InterPro" id="IPR005171">
    <property type="entry name" value="Cyt_c_oxidase_su4_prok"/>
</dbReference>
<keyword evidence="6 9" id="KW-1133">Transmembrane helix</keyword>
<dbReference type="NCBIfam" id="TIGR02901">
    <property type="entry name" value="QoxD"/>
    <property type="match status" value="1"/>
</dbReference>
<sequence>MNPSHGATLPSDPKAHHETFPWKHILGFVLSLVLTFAALGLVLSAALPLTAVIVSIVVLAVLQLLVQLLLFMHLTERHGPATHVLTLVFGFFVAFTIVAGSAWIMFTFHATVA</sequence>
<dbReference type="GO" id="GO:0019646">
    <property type="term" value="P:aerobic electron transport chain"/>
    <property type="evidence" value="ECO:0007669"/>
    <property type="project" value="TreeGrafter"/>
</dbReference>
<evidence type="ECO:0000256" key="7">
    <source>
        <dbReference type="ARBA" id="ARBA00023002"/>
    </source>
</evidence>
<name>A0A2U3DCK2_SULT2</name>
<dbReference type="GO" id="GO:0015078">
    <property type="term" value="F:proton transmembrane transporter activity"/>
    <property type="evidence" value="ECO:0007669"/>
    <property type="project" value="TreeGrafter"/>
</dbReference>
<dbReference type="InterPro" id="IPR050968">
    <property type="entry name" value="Cytochrome_c_oxidase_bac_sub4"/>
</dbReference>
<dbReference type="GO" id="GO:0042773">
    <property type="term" value="P:ATP synthesis coupled electron transport"/>
    <property type="evidence" value="ECO:0007669"/>
    <property type="project" value="UniProtKB-UniRule"/>
</dbReference>
<reference evidence="10 11" key="1">
    <citation type="submission" date="2016-11" db="EMBL/GenBank/DDBJ databases">
        <title>Comparative genomics of Acidibacillus ferroxidans species.</title>
        <authorList>
            <person name="Oliveira G."/>
            <person name="Nunes G."/>
            <person name="Oliveira R."/>
            <person name="Araujo F."/>
            <person name="Salim A."/>
            <person name="Scholte L."/>
            <person name="Morais D."/>
            <person name="Nancucheo I."/>
            <person name="Johnson D.B."/>
            <person name="Grail B."/>
            <person name="Bittencourt J."/>
            <person name="Valadares R."/>
        </authorList>
    </citation>
    <scope>NUCLEOTIDE SEQUENCE [LARGE SCALE GENOMIC DNA]</scope>
    <source>
        <strain evidence="10 11">Y002</strain>
    </source>
</reference>
<dbReference type="GO" id="GO:0005886">
    <property type="term" value="C:plasma membrane"/>
    <property type="evidence" value="ECO:0007669"/>
    <property type="project" value="UniProtKB-SubCell"/>
</dbReference>
<evidence type="ECO:0000256" key="8">
    <source>
        <dbReference type="ARBA" id="ARBA00023136"/>
    </source>
</evidence>
<keyword evidence="7 9" id="KW-0560">Oxidoreductase</keyword>
<evidence type="ECO:0000256" key="1">
    <source>
        <dbReference type="ARBA" id="ARBA00000725"/>
    </source>
</evidence>
<evidence type="ECO:0000256" key="9">
    <source>
        <dbReference type="RuleBase" id="RU367153"/>
    </source>
</evidence>
<keyword evidence="5 9" id="KW-0812">Transmembrane</keyword>
<dbReference type="GO" id="GO:0009486">
    <property type="term" value="F:cytochrome bo3 ubiquinol oxidase activity"/>
    <property type="evidence" value="ECO:0007669"/>
    <property type="project" value="TreeGrafter"/>
</dbReference>
<dbReference type="AlphaFoldDB" id="A0A2U3DCK2"/>
<evidence type="ECO:0000256" key="6">
    <source>
        <dbReference type="ARBA" id="ARBA00022989"/>
    </source>
</evidence>
<dbReference type="GO" id="GO:0009319">
    <property type="term" value="C:cytochrome o ubiquinol oxidase complex"/>
    <property type="evidence" value="ECO:0007669"/>
    <property type="project" value="TreeGrafter"/>
</dbReference>
<evidence type="ECO:0000256" key="4">
    <source>
        <dbReference type="ARBA" id="ARBA00022475"/>
    </source>
</evidence>
<evidence type="ECO:0000256" key="5">
    <source>
        <dbReference type="ARBA" id="ARBA00022692"/>
    </source>
</evidence>
<dbReference type="GO" id="GO:0015990">
    <property type="term" value="P:electron transport coupled proton transport"/>
    <property type="evidence" value="ECO:0007669"/>
    <property type="project" value="TreeGrafter"/>
</dbReference>
<dbReference type="EMBL" id="MPDK01000002">
    <property type="protein sequence ID" value="PWI59014.1"/>
    <property type="molecule type" value="Genomic_DNA"/>
</dbReference>
<comment type="function">
    <text evidence="9">Catalyzes quinol oxidation with the concomitant reduction of oxygen to water.</text>
</comment>
<feature type="transmembrane region" description="Helical" evidence="9">
    <location>
        <begin position="25"/>
        <end position="46"/>
    </location>
</feature>
<comment type="catalytic activity">
    <reaction evidence="1 9">
        <text>2 a quinol + O2 = 2 a quinone + 2 H2O</text>
        <dbReference type="Rhea" id="RHEA:55376"/>
        <dbReference type="ChEBI" id="CHEBI:15377"/>
        <dbReference type="ChEBI" id="CHEBI:15379"/>
        <dbReference type="ChEBI" id="CHEBI:24646"/>
        <dbReference type="ChEBI" id="CHEBI:132124"/>
    </reaction>
</comment>
<feature type="transmembrane region" description="Helical" evidence="9">
    <location>
        <begin position="52"/>
        <end position="72"/>
    </location>
</feature>
<keyword evidence="4 9" id="KW-1003">Cell membrane</keyword>
<dbReference type="InterPro" id="IPR014250">
    <property type="entry name" value="QoxD"/>
</dbReference>
<evidence type="ECO:0000256" key="3">
    <source>
        <dbReference type="ARBA" id="ARBA00008079"/>
    </source>
</evidence>
<accession>A0A2U3DCK2</accession>
<dbReference type="Proteomes" id="UP000245380">
    <property type="component" value="Unassembled WGS sequence"/>
</dbReference>
<gene>
    <name evidence="10" type="ORF">BM613_01895</name>
</gene>
<dbReference type="PANTHER" id="PTHR36835:SF1">
    <property type="entry name" value="CYTOCHROME BO(3) UBIQUINOL OXIDASE SUBUNIT 4"/>
    <property type="match status" value="1"/>
</dbReference>
<keyword evidence="11" id="KW-1185">Reference proteome</keyword>
<dbReference type="EC" id="1.10.3.-" evidence="9"/>
<keyword evidence="8 9" id="KW-0472">Membrane</keyword>
<protein>
    <recommendedName>
        <fullName evidence="9">Quinol oxidase subunit 4</fullName>
        <ecNumber evidence="9">1.10.3.-</ecNumber>
    </recommendedName>
</protein>
<dbReference type="GO" id="GO:0016682">
    <property type="term" value="F:oxidoreductase activity, acting on diphenols and related substances as donors, oxygen as acceptor"/>
    <property type="evidence" value="ECO:0007669"/>
    <property type="project" value="UniProtKB-UniRule"/>
</dbReference>
<dbReference type="Pfam" id="PF03626">
    <property type="entry name" value="COX4_pro"/>
    <property type="match status" value="1"/>
</dbReference>
<evidence type="ECO:0000313" key="10">
    <source>
        <dbReference type="EMBL" id="PWI59014.1"/>
    </source>
</evidence>
<proteinExistence type="inferred from homology"/>
<comment type="subcellular location">
    <subcellularLocation>
        <location evidence="2 9">Cell membrane</location>
        <topology evidence="2 9">Multi-pass membrane protein</topology>
    </subcellularLocation>
</comment>
<dbReference type="PANTHER" id="PTHR36835">
    <property type="entry name" value="CYTOCHROME BO(3) UBIQUINOL OXIDASE SUBUNIT 4"/>
    <property type="match status" value="1"/>
</dbReference>
<feature type="transmembrane region" description="Helical" evidence="9">
    <location>
        <begin position="84"/>
        <end position="106"/>
    </location>
</feature>
<organism evidence="10 11">
    <name type="scientific">Sulfoacidibacillus thermotolerans</name>
    <name type="common">Acidibacillus sulfuroxidans</name>
    <dbReference type="NCBI Taxonomy" id="1765684"/>
    <lineage>
        <taxon>Bacteria</taxon>
        <taxon>Bacillati</taxon>
        <taxon>Bacillota</taxon>
        <taxon>Bacilli</taxon>
        <taxon>Bacillales</taxon>
        <taxon>Alicyclobacillaceae</taxon>
        <taxon>Sulfoacidibacillus</taxon>
    </lineage>
</organism>